<dbReference type="Proteomes" id="UP000005237">
    <property type="component" value="Unassembled WGS sequence"/>
</dbReference>
<reference evidence="3" key="1">
    <citation type="submission" date="2010-08" db="EMBL/GenBank/DDBJ databases">
        <authorList>
            <consortium name="Caenorhabditis japonica Sequencing Consortium"/>
            <person name="Wilson R.K."/>
        </authorList>
    </citation>
    <scope>NUCLEOTIDE SEQUENCE [LARGE SCALE GENOMIC DNA]</scope>
    <source>
        <strain evidence="3">DF5081</strain>
    </source>
</reference>
<name>A0A8R1HRK1_CAEJA</name>
<dbReference type="SUPFAM" id="SSF81321">
    <property type="entry name" value="Family A G protein-coupled receptor-like"/>
    <property type="match status" value="1"/>
</dbReference>
<evidence type="ECO:0008006" key="4">
    <source>
        <dbReference type="Google" id="ProtNLM"/>
    </source>
</evidence>
<dbReference type="AlphaFoldDB" id="A0A8R1HRK1"/>
<feature type="transmembrane region" description="Helical" evidence="1">
    <location>
        <begin position="7"/>
        <end position="28"/>
    </location>
</feature>
<keyword evidence="3" id="KW-1185">Reference proteome</keyword>
<dbReference type="PANTHER" id="PTHR24224:SF17">
    <property type="entry name" value="G-PROTEIN COUPLED RECEPTORS FAMILY 1 PROFILE DOMAIN-CONTAINING PROTEIN"/>
    <property type="match status" value="1"/>
</dbReference>
<keyword evidence="1" id="KW-1133">Transmembrane helix</keyword>
<organism evidence="2 3">
    <name type="scientific">Caenorhabditis japonica</name>
    <dbReference type="NCBI Taxonomy" id="281687"/>
    <lineage>
        <taxon>Eukaryota</taxon>
        <taxon>Metazoa</taxon>
        <taxon>Ecdysozoa</taxon>
        <taxon>Nematoda</taxon>
        <taxon>Chromadorea</taxon>
        <taxon>Rhabditida</taxon>
        <taxon>Rhabditina</taxon>
        <taxon>Rhabditomorpha</taxon>
        <taxon>Rhabditoidea</taxon>
        <taxon>Rhabditidae</taxon>
        <taxon>Peloderinae</taxon>
        <taxon>Caenorhabditis</taxon>
    </lineage>
</organism>
<dbReference type="InterPro" id="IPR052665">
    <property type="entry name" value="Neuropeptide-GPCR"/>
</dbReference>
<sequence>MRRELKLALQVFILVTAQIIILIFFALINIYSEPAQNETVMFIKTLTPYFYGLPSYFSPFTMIFFNREFSKQLRKMVTGRKMEVQVDTSVASSGLWKAGGSQNVRSLAVAPTSSRLQTARVNGSMTSITKI</sequence>
<dbReference type="GO" id="GO:0016020">
    <property type="term" value="C:membrane"/>
    <property type="evidence" value="ECO:0007669"/>
    <property type="project" value="TreeGrafter"/>
</dbReference>
<keyword evidence="1" id="KW-0472">Membrane</keyword>
<evidence type="ECO:0000256" key="1">
    <source>
        <dbReference type="SAM" id="Phobius"/>
    </source>
</evidence>
<accession>A0A8R1HRK1</accession>
<keyword evidence="1" id="KW-0812">Transmembrane</keyword>
<protein>
    <recommendedName>
        <fullName evidence="4">Serpentine receptor class gamma</fullName>
    </recommendedName>
</protein>
<dbReference type="InterPro" id="IPR019426">
    <property type="entry name" value="7TM_GPCR_serpentine_rcpt_Srv"/>
</dbReference>
<feature type="transmembrane region" description="Helical" evidence="1">
    <location>
        <begin position="48"/>
        <end position="66"/>
    </location>
</feature>
<proteinExistence type="predicted"/>
<dbReference type="Gene3D" id="1.20.1070.10">
    <property type="entry name" value="Rhodopsin 7-helix transmembrane proteins"/>
    <property type="match status" value="1"/>
</dbReference>
<dbReference type="PANTHER" id="PTHR24224">
    <property type="entry name" value="CARDIOACCELERATORY PEPTIDE RECEPTOR-RELATED"/>
    <property type="match status" value="1"/>
</dbReference>
<reference evidence="2" key="2">
    <citation type="submission" date="2022-06" db="UniProtKB">
        <authorList>
            <consortium name="EnsemblMetazoa"/>
        </authorList>
    </citation>
    <scope>IDENTIFICATION</scope>
    <source>
        <strain evidence="2">DF5081</strain>
    </source>
</reference>
<evidence type="ECO:0000313" key="2">
    <source>
        <dbReference type="EnsemblMetazoa" id="CJA07926.1"/>
    </source>
</evidence>
<dbReference type="EnsemblMetazoa" id="CJA07926.1">
    <property type="protein sequence ID" value="CJA07926.1"/>
    <property type="gene ID" value="WBGene00127130"/>
</dbReference>
<evidence type="ECO:0000313" key="3">
    <source>
        <dbReference type="Proteomes" id="UP000005237"/>
    </source>
</evidence>
<dbReference type="Pfam" id="PF10323">
    <property type="entry name" value="7TM_GPCR_Srv"/>
    <property type="match status" value="1"/>
</dbReference>